<dbReference type="AlphaFoldDB" id="A0A518FXI6"/>
<feature type="transmembrane region" description="Helical" evidence="1">
    <location>
        <begin position="20"/>
        <end position="37"/>
    </location>
</feature>
<protein>
    <submittedName>
        <fullName evidence="2">Uncharacterized protein</fullName>
    </submittedName>
</protein>
<sequence>MKPVMIQNPSSDNRFSRGMYGAFFVIGIAVIYFATLFRSDAWLILSITFALYGLLRLAGRLFAGTSEASFNRIEKIAFYLFVVSAICLIVYCTWEDIIPVQFFG</sequence>
<feature type="transmembrane region" description="Helical" evidence="1">
    <location>
        <begin position="76"/>
        <end position="94"/>
    </location>
</feature>
<accession>A0A518FXI6</accession>
<name>A0A518FXI6_9PLAN</name>
<reference evidence="2 3" key="1">
    <citation type="submission" date="2019-02" db="EMBL/GenBank/DDBJ databases">
        <title>Deep-cultivation of Planctomycetes and their phenomic and genomic characterization uncovers novel biology.</title>
        <authorList>
            <person name="Wiegand S."/>
            <person name="Jogler M."/>
            <person name="Boedeker C."/>
            <person name="Pinto D."/>
            <person name="Vollmers J."/>
            <person name="Rivas-Marin E."/>
            <person name="Kohn T."/>
            <person name="Peeters S.H."/>
            <person name="Heuer A."/>
            <person name="Rast P."/>
            <person name="Oberbeckmann S."/>
            <person name="Bunk B."/>
            <person name="Jeske O."/>
            <person name="Meyerdierks A."/>
            <person name="Storesund J.E."/>
            <person name="Kallscheuer N."/>
            <person name="Luecker S."/>
            <person name="Lage O.M."/>
            <person name="Pohl T."/>
            <person name="Merkel B.J."/>
            <person name="Hornburger P."/>
            <person name="Mueller R.-W."/>
            <person name="Bruemmer F."/>
            <person name="Labrenz M."/>
            <person name="Spormann A.M."/>
            <person name="Op den Camp H."/>
            <person name="Overmann J."/>
            <person name="Amann R."/>
            <person name="Jetten M.S.M."/>
            <person name="Mascher T."/>
            <person name="Medema M.H."/>
            <person name="Devos D.P."/>
            <person name="Kaster A.-K."/>
            <person name="Ovreas L."/>
            <person name="Rohde M."/>
            <person name="Galperin M.Y."/>
            <person name="Jogler C."/>
        </authorList>
    </citation>
    <scope>NUCLEOTIDE SEQUENCE [LARGE SCALE GENOMIC DNA]</scope>
    <source>
        <strain evidence="2 3">Pan153</strain>
    </source>
</reference>
<keyword evidence="1" id="KW-0472">Membrane</keyword>
<evidence type="ECO:0000313" key="3">
    <source>
        <dbReference type="Proteomes" id="UP000320839"/>
    </source>
</evidence>
<proteinExistence type="predicted"/>
<gene>
    <name evidence="2" type="ORF">Pan153_56570</name>
</gene>
<keyword evidence="1" id="KW-1133">Transmembrane helix</keyword>
<feature type="transmembrane region" description="Helical" evidence="1">
    <location>
        <begin position="43"/>
        <end position="64"/>
    </location>
</feature>
<evidence type="ECO:0000256" key="1">
    <source>
        <dbReference type="SAM" id="Phobius"/>
    </source>
</evidence>
<dbReference type="Proteomes" id="UP000320839">
    <property type="component" value="Chromosome"/>
</dbReference>
<keyword evidence="1" id="KW-0812">Transmembrane</keyword>
<dbReference type="EMBL" id="CP036317">
    <property type="protein sequence ID" value="QDV20976.1"/>
    <property type="molecule type" value="Genomic_DNA"/>
</dbReference>
<organism evidence="2 3">
    <name type="scientific">Gimesia panareensis</name>
    <dbReference type="NCBI Taxonomy" id="2527978"/>
    <lineage>
        <taxon>Bacteria</taxon>
        <taxon>Pseudomonadati</taxon>
        <taxon>Planctomycetota</taxon>
        <taxon>Planctomycetia</taxon>
        <taxon>Planctomycetales</taxon>
        <taxon>Planctomycetaceae</taxon>
        <taxon>Gimesia</taxon>
    </lineage>
</organism>
<evidence type="ECO:0000313" key="2">
    <source>
        <dbReference type="EMBL" id="QDV20976.1"/>
    </source>
</evidence>